<comment type="caution">
    <text evidence="1">The sequence shown here is derived from an EMBL/GenBank/DDBJ whole genome shotgun (WGS) entry which is preliminary data.</text>
</comment>
<sequence>MLQGLHHLYANMVFDQTLSMTSTYILTTTIYQVQYCSGNRVVPSLASTYTHHHWIPMSVSNGDNDRAHRNASCRTSRKSLTDLNPTMILNSRYLGVTARWSKLLEDFNFINGLPLMTAISGWQQFLTMISAHLMSEGYINMQEPCFPIICTAGKGNRPQSKILERSQASWLAVERVVFHRPRLSPSHFGCKMQGLQRCRSTVSGWHLVDVF</sequence>
<evidence type="ECO:0000313" key="1">
    <source>
        <dbReference type="EMBL" id="KAF2719446.1"/>
    </source>
</evidence>
<name>A0A9P4UNI8_9PEZI</name>
<gene>
    <name evidence="1" type="ORF">K431DRAFT_111810</name>
</gene>
<evidence type="ECO:0000313" key="2">
    <source>
        <dbReference type="Proteomes" id="UP000799441"/>
    </source>
</evidence>
<dbReference type="AlphaFoldDB" id="A0A9P4UNI8"/>
<reference evidence="1" key="1">
    <citation type="journal article" date="2020" name="Stud. Mycol.">
        <title>101 Dothideomycetes genomes: a test case for predicting lifestyles and emergence of pathogens.</title>
        <authorList>
            <person name="Haridas S."/>
            <person name="Albert R."/>
            <person name="Binder M."/>
            <person name="Bloem J."/>
            <person name="Labutti K."/>
            <person name="Salamov A."/>
            <person name="Andreopoulos B."/>
            <person name="Baker S."/>
            <person name="Barry K."/>
            <person name="Bills G."/>
            <person name="Bluhm B."/>
            <person name="Cannon C."/>
            <person name="Castanera R."/>
            <person name="Culley D."/>
            <person name="Daum C."/>
            <person name="Ezra D."/>
            <person name="Gonzalez J."/>
            <person name="Henrissat B."/>
            <person name="Kuo A."/>
            <person name="Liang C."/>
            <person name="Lipzen A."/>
            <person name="Lutzoni F."/>
            <person name="Magnuson J."/>
            <person name="Mondo S."/>
            <person name="Nolan M."/>
            <person name="Ohm R."/>
            <person name="Pangilinan J."/>
            <person name="Park H.-J."/>
            <person name="Ramirez L."/>
            <person name="Alfaro M."/>
            <person name="Sun H."/>
            <person name="Tritt A."/>
            <person name="Yoshinaga Y."/>
            <person name="Zwiers L.-H."/>
            <person name="Turgeon B."/>
            <person name="Goodwin S."/>
            <person name="Spatafora J."/>
            <person name="Crous P."/>
            <person name="Grigoriev I."/>
        </authorList>
    </citation>
    <scope>NUCLEOTIDE SEQUENCE</scope>
    <source>
        <strain evidence="1">CBS 116435</strain>
    </source>
</reference>
<dbReference type="EMBL" id="MU003811">
    <property type="protein sequence ID" value="KAF2719446.1"/>
    <property type="molecule type" value="Genomic_DNA"/>
</dbReference>
<protein>
    <submittedName>
        <fullName evidence="1">Uncharacterized protein</fullName>
    </submittedName>
</protein>
<proteinExistence type="predicted"/>
<accession>A0A9P4UNI8</accession>
<keyword evidence="2" id="KW-1185">Reference proteome</keyword>
<dbReference type="Proteomes" id="UP000799441">
    <property type="component" value="Unassembled WGS sequence"/>
</dbReference>
<organism evidence="1 2">
    <name type="scientific">Polychaeton citri CBS 116435</name>
    <dbReference type="NCBI Taxonomy" id="1314669"/>
    <lineage>
        <taxon>Eukaryota</taxon>
        <taxon>Fungi</taxon>
        <taxon>Dikarya</taxon>
        <taxon>Ascomycota</taxon>
        <taxon>Pezizomycotina</taxon>
        <taxon>Dothideomycetes</taxon>
        <taxon>Dothideomycetidae</taxon>
        <taxon>Capnodiales</taxon>
        <taxon>Capnodiaceae</taxon>
        <taxon>Polychaeton</taxon>
    </lineage>
</organism>